<sequence length="169" mass="18291">MNTKTRRRTIKDPISTAWKYSTRLTAAELADIVAPVRACLAAAAAGVATELQHLVLNTQTILAMEIERTRIVRGLAGHIAQAQAALESWELRAMASGTWLPAALEFAEQDALATFVDLHEFQLQQLSAGEIHRASQRMIARVQSTGGQVVHVAPELLSTAQQQKIGVSA</sequence>
<protein>
    <submittedName>
        <fullName evidence="1">Uncharacterized protein</fullName>
    </submittedName>
</protein>
<name>A0A014Q6I1_9BURK</name>
<evidence type="ECO:0000313" key="2">
    <source>
        <dbReference type="Proteomes" id="UP000020766"/>
    </source>
</evidence>
<keyword evidence="2" id="KW-1185">Reference proteome</keyword>
<accession>A0A014Q6I1</accession>
<gene>
    <name evidence="1" type="ORF">AX13_09895</name>
</gene>
<dbReference type="Proteomes" id="UP000020766">
    <property type="component" value="Unassembled WGS sequence"/>
</dbReference>
<dbReference type="PATRIC" id="fig|1457173.3.peg.3382"/>
<dbReference type="EMBL" id="JBOK01000027">
    <property type="protein sequence ID" value="EXU78792.1"/>
    <property type="molecule type" value="Genomic_DNA"/>
</dbReference>
<evidence type="ECO:0000313" key="1">
    <source>
        <dbReference type="EMBL" id="EXU78792.1"/>
    </source>
</evidence>
<dbReference type="RefSeq" id="WP_051519678.1">
    <property type="nucleotide sequence ID" value="NZ_JBOK01000027.1"/>
</dbReference>
<proteinExistence type="predicted"/>
<dbReference type="AlphaFoldDB" id="A0A014Q6I1"/>
<comment type="caution">
    <text evidence="1">The sequence shown here is derived from an EMBL/GenBank/DDBJ whole genome shotgun (WGS) entry which is preliminary data.</text>
</comment>
<reference evidence="1 2" key="1">
    <citation type="submission" date="2014-01" db="EMBL/GenBank/DDBJ databases">
        <title>Interspecies Systems Biology Uncovers Metabolites Affecting C. elegans Gene Expression and Life History Traits.</title>
        <authorList>
            <person name="Watson E."/>
            <person name="Macneil L.T."/>
            <person name="Ritter A.D."/>
            <person name="Yilmaz L.S."/>
            <person name="Rosebrock A.P."/>
            <person name="Caudy A.A."/>
            <person name="Walhout A.J."/>
        </authorList>
    </citation>
    <scope>NUCLEOTIDE SEQUENCE [LARGE SCALE GENOMIC DNA]</scope>
    <source>
        <strain evidence="1 2">DA1877</strain>
    </source>
</reference>
<organism evidence="1 2">
    <name type="scientific">Comamonas aquatica DA1877</name>
    <dbReference type="NCBI Taxonomy" id="1457173"/>
    <lineage>
        <taxon>Bacteria</taxon>
        <taxon>Pseudomonadati</taxon>
        <taxon>Pseudomonadota</taxon>
        <taxon>Betaproteobacteria</taxon>
        <taxon>Burkholderiales</taxon>
        <taxon>Comamonadaceae</taxon>
        <taxon>Comamonas</taxon>
    </lineage>
</organism>